<keyword evidence="3" id="KW-1185">Reference proteome</keyword>
<organism evidence="2 3">
    <name type="scientific">Cyclostephanos tholiformis</name>
    <dbReference type="NCBI Taxonomy" id="382380"/>
    <lineage>
        <taxon>Eukaryota</taxon>
        <taxon>Sar</taxon>
        <taxon>Stramenopiles</taxon>
        <taxon>Ochrophyta</taxon>
        <taxon>Bacillariophyta</taxon>
        <taxon>Coscinodiscophyceae</taxon>
        <taxon>Thalassiosirophycidae</taxon>
        <taxon>Stephanodiscales</taxon>
        <taxon>Stephanodiscaceae</taxon>
        <taxon>Cyclostephanos</taxon>
    </lineage>
</organism>
<dbReference type="PANTHER" id="PTHR33129:SF3">
    <property type="entry name" value="HOT SPOT (RHS) PROTEIN, PUTATIVE-RELATED"/>
    <property type="match status" value="1"/>
</dbReference>
<feature type="signal peptide" evidence="1">
    <location>
        <begin position="1"/>
        <end position="18"/>
    </location>
</feature>
<evidence type="ECO:0000256" key="1">
    <source>
        <dbReference type="SAM" id="SignalP"/>
    </source>
</evidence>
<sequence length="447" mass="49546">MMTSTEYFWFLLLDAATGQPYKGTTADFVSLTPGAVVAEFRKLAYLEHSAILTGIAPSQLLVYKNKAAFDTRNLTAVDEGKEEPLKASSNLDGLGGTEEGALIVVVPSLLLLSSSSIQPSQQQFQPLSIPPHQVQFFNSIFNATEIDGGPWLSFGKNVMPDTSLNSLYIRECYRAIASSILEGNGSHKAIITGTPGIGKSLFLIYLLWNLVKEGKRVLLIYGTFNIYYDGKGCVLQFESGRLPSDTDYSFWNHSLWCLFDAKSKQKADLDRLPVGLSTFIVSTSPRREMVNDFRKPPPPQTFYMPVWTETELEAVAPLFPDSNSVWHERFETLGGIPRYVLEDTTQTPTNILEAACRNISLKKCIKEIGLNSEISDKSKVVHSLIHMTSTSPFTNSSVQYASPTAMNIIVREHELAAKHEKLELLQSCAGNPLIAALRGYIFEQLVI</sequence>
<feature type="chain" id="PRO_5044890252" description="Crinkler (CRN) family protein" evidence="1">
    <location>
        <begin position="19"/>
        <end position="447"/>
    </location>
</feature>
<keyword evidence="1" id="KW-0732">Signal</keyword>
<dbReference type="AlphaFoldDB" id="A0ABD3R3F7"/>
<evidence type="ECO:0008006" key="4">
    <source>
        <dbReference type="Google" id="ProtNLM"/>
    </source>
</evidence>
<dbReference type="PANTHER" id="PTHR33129">
    <property type="entry name" value="PROTEIN KINASE DOMAIN-CONTAINING PROTEIN-RELATED"/>
    <property type="match status" value="1"/>
</dbReference>
<dbReference type="EMBL" id="JALLPB020000734">
    <property type="protein sequence ID" value="KAL3806782.1"/>
    <property type="molecule type" value="Genomic_DNA"/>
</dbReference>
<proteinExistence type="predicted"/>
<dbReference type="InterPro" id="IPR052980">
    <property type="entry name" value="Crinkler_effector"/>
</dbReference>
<dbReference type="Proteomes" id="UP001530377">
    <property type="component" value="Unassembled WGS sequence"/>
</dbReference>
<gene>
    <name evidence="2" type="ORF">ACHAXA_003901</name>
</gene>
<name>A0ABD3R3F7_9STRA</name>
<evidence type="ECO:0000313" key="3">
    <source>
        <dbReference type="Proteomes" id="UP001530377"/>
    </source>
</evidence>
<evidence type="ECO:0000313" key="2">
    <source>
        <dbReference type="EMBL" id="KAL3806782.1"/>
    </source>
</evidence>
<protein>
    <recommendedName>
        <fullName evidence="4">Crinkler (CRN) family protein</fullName>
    </recommendedName>
</protein>
<comment type="caution">
    <text evidence="2">The sequence shown here is derived from an EMBL/GenBank/DDBJ whole genome shotgun (WGS) entry which is preliminary data.</text>
</comment>
<accession>A0ABD3R3F7</accession>
<reference evidence="2 3" key="1">
    <citation type="submission" date="2024-10" db="EMBL/GenBank/DDBJ databases">
        <title>Updated reference genomes for cyclostephanoid diatoms.</title>
        <authorList>
            <person name="Roberts W.R."/>
            <person name="Alverson A.J."/>
        </authorList>
    </citation>
    <scope>NUCLEOTIDE SEQUENCE [LARGE SCALE GENOMIC DNA]</scope>
    <source>
        <strain evidence="2 3">AJA228-03</strain>
    </source>
</reference>